<evidence type="ECO:0000256" key="1">
    <source>
        <dbReference type="SAM" id="MobiDB-lite"/>
    </source>
</evidence>
<dbReference type="Proteomes" id="UP001257627">
    <property type="component" value="Unassembled WGS sequence"/>
</dbReference>
<feature type="compositionally biased region" description="Gly residues" evidence="1">
    <location>
        <begin position="49"/>
        <end position="70"/>
    </location>
</feature>
<gene>
    <name evidence="2" type="ORF">PU648_20150</name>
</gene>
<reference evidence="2 3" key="1">
    <citation type="submission" date="2023-02" db="EMBL/GenBank/DDBJ databases">
        <authorList>
            <person name="Maleckis M."/>
        </authorList>
    </citation>
    <scope>NUCLEOTIDE SEQUENCE [LARGE SCALE GENOMIC DNA]</scope>
    <source>
        <strain evidence="2 3">P8-A2</strain>
    </source>
</reference>
<proteinExistence type="predicted"/>
<dbReference type="RefSeq" id="WP_143609179.1">
    <property type="nucleotide sequence ID" value="NZ_JARAKF010000001.1"/>
</dbReference>
<feature type="region of interest" description="Disordered" evidence="1">
    <location>
        <begin position="48"/>
        <end position="102"/>
    </location>
</feature>
<organism evidence="2 3">
    <name type="scientific">Streptomyces mirabilis</name>
    <dbReference type="NCBI Taxonomy" id="68239"/>
    <lineage>
        <taxon>Bacteria</taxon>
        <taxon>Bacillati</taxon>
        <taxon>Actinomycetota</taxon>
        <taxon>Actinomycetes</taxon>
        <taxon>Kitasatosporales</taxon>
        <taxon>Streptomycetaceae</taxon>
        <taxon>Streptomyces</taxon>
    </lineage>
</organism>
<evidence type="ECO:0000313" key="3">
    <source>
        <dbReference type="Proteomes" id="UP001257627"/>
    </source>
</evidence>
<accession>A0ABU3UL64</accession>
<feature type="compositionally biased region" description="Basic and acidic residues" evidence="1">
    <location>
        <begin position="81"/>
        <end position="102"/>
    </location>
</feature>
<comment type="caution">
    <text evidence="2">The sequence shown here is derived from an EMBL/GenBank/DDBJ whole genome shotgun (WGS) entry which is preliminary data.</text>
</comment>
<protein>
    <submittedName>
        <fullName evidence="2">Uncharacterized protein</fullName>
    </submittedName>
</protein>
<name>A0ABU3UL64_9ACTN</name>
<evidence type="ECO:0000313" key="2">
    <source>
        <dbReference type="EMBL" id="MDU8994611.1"/>
    </source>
</evidence>
<keyword evidence="3" id="KW-1185">Reference proteome</keyword>
<dbReference type="EMBL" id="JARAKF010000001">
    <property type="protein sequence ID" value="MDU8994611.1"/>
    <property type="molecule type" value="Genomic_DNA"/>
</dbReference>
<sequence>MGTDEHVCPACRQPVSTVVRRHKTLGAFVPVWGPGPCHNPECEAYVGEPGAGVGARSGGGAKAGGGGGAGSRSVPGTGAEPGRDTRDTGEPREHPGESVAEK</sequence>